<evidence type="ECO:0000313" key="2">
    <source>
        <dbReference type="Proteomes" id="UP000722989"/>
    </source>
</evidence>
<name>A0ABX0YA87_9ACTN</name>
<organism evidence="1 2">
    <name type="scientific">Planosporangium thailandense</name>
    <dbReference type="NCBI Taxonomy" id="765197"/>
    <lineage>
        <taxon>Bacteria</taxon>
        <taxon>Bacillati</taxon>
        <taxon>Actinomycetota</taxon>
        <taxon>Actinomycetes</taxon>
        <taxon>Micromonosporales</taxon>
        <taxon>Micromonosporaceae</taxon>
        <taxon>Planosporangium</taxon>
    </lineage>
</organism>
<dbReference type="Proteomes" id="UP000722989">
    <property type="component" value="Unassembled WGS sequence"/>
</dbReference>
<evidence type="ECO:0000313" key="1">
    <source>
        <dbReference type="EMBL" id="NJC74164.1"/>
    </source>
</evidence>
<sequence length="146" mass="16259">MTDLDTAVEVRPVWSIVANVVDERPYGPGGAERRRGLKLFRPGAKVYVVDGFDGMGYETVTVVGQVRKSSRFSTVHVPAKHLTNWRVRLVYSPAALRQIAEIRWGGRGGFWLRDVADTGAGSFRDALLAVAERFREWTEAERADGP</sequence>
<reference evidence="1 2" key="1">
    <citation type="submission" date="2020-03" db="EMBL/GenBank/DDBJ databases">
        <title>WGS of the type strain of Planosporangium spp.</title>
        <authorList>
            <person name="Thawai C."/>
        </authorList>
    </citation>
    <scope>NUCLEOTIDE SEQUENCE [LARGE SCALE GENOMIC DNA]</scope>
    <source>
        <strain evidence="1 2">TBRC 5610</strain>
    </source>
</reference>
<proteinExistence type="predicted"/>
<comment type="caution">
    <text evidence="1">The sequence shown here is derived from an EMBL/GenBank/DDBJ whole genome shotgun (WGS) entry which is preliminary data.</text>
</comment>
<dbReference type="EMBL" id="JAATVY010000047">
    <property type="protein sequence ID" value="NJC74164.1"/>
    <property type="molecule type" value="Genomic_DNA"/>
</dbReference>
<keyword evidence="2" id="KW-1185">Reference proteome</keyword>
<protein>
    <recommendedName>
        <fullName evidence="3">Polyketide cyclase / dehydrase and lipid transport</fullName>
    </recommendedName>
</protein>
<evidence type="ECO:0008006" key="3">
    <source>
        <dbReference type="Google" id="ProtNLM"/>
    </source>
</evidence>
<gene>
    <name evidence="1" type="ORF">HC031_31285</name>
</gene>
<dbReference type="RefSeq" id="WP_167929068.1">
    <property type="nucleotide sequence ID" value="NZ_JAATVY010000047.1"/>
</dbReference>
<accession>A0ABX0YA87</accession>